<accession>A0A453LYK9</accession>
<dbReference type="Gramene" id="AET5Gv20960800.4">
    <property type="protein sequence ID" value="AET5Gv20960800.4"/>
    <property type="gene ID" value="AET5Gv20960800"/>
</dbReference>
<name>A0A453LYK9_AEGTS</name>
<keyword evidence="2" id="KW-1185">Reference proteome</keyword>
<dbReference type="Proteomes" id="UP000015105">
    <property type="component" value="Chromosome 5D"/>
</dbReference>
<evidence type="ECO:0000313" key="2">
    <source>
        <dbReference type="Proteomes" id="UP000015105"/>
    </source>
</evidence>
<sequence>MDQRQRALPRARGHLGATVRELVERLGRMEGVPLATRVVANGAMGFVVHMVKEMCGFLGNLSFDQHVNTGYVLFKGTWVNHIFLQGHKKLNSLLAGSEMVFQLYVFQFSLLLMEQKGFQWILSPS</sequence>
<reference evidence="1" key="5">
    <citation type="journal article" date="2021" name="G3 (Bethesda)">
        <title>Aegilops tauschii genome assembly Aet v5.0 features greater sequence contiguity and improved annotation.</title>
        <authorList>
            <person name="Wang L."/>
            <person name="Zhu T."/>
            <person name="Rodriguez J.C."/>
            <person name="Deal K.R."/>
            <person name="Dubcovsky J."/>
            <person name="McGuire P.E."/>
            <person name="Lux T."/>
            <person name="Spannagl M."/>
            <person name="Mayer K.F.X."/>
            <person name="Baldrich P."/>
            <person name="Meyers B.C."/>
            <person name="Huo N."/>
            <person name="Gu Y.Q."/>
            <person name="Zhou H."/>
            <person name="Devos K.M."/>
            <person name="Bennetzen J.L."/>
            <person name="Unver T."/>
            <person name="Budak H."/>
            <person name="Gulick P.J."/>
            <person name="Galiba G."/>
            <person name="Kalapos B."/>
            <person name="Nelson D.R."/>
            <person name="Li P."/>
            <person name="You F.M."/>
            <person name="Luo M.C."/>
            <person name="Dvorak J."/>
        </authorList>
    </citation>
    <scope>NUCLEOTIDE SEQUENCE [LARGE SCALE GENOMIC DNA]</scope>
    <source>
        <strain evidence="1">cv. AL8/78</strain>
    </source>
</reference>
<dbReference type="EnsemblPlants" id="AET5Gv20960800.6">
    <property type="protein sequence ID" value="AET5Gv20960800.6"/>
    <property type="gene ID" value="AET5Gv20960800"/>
</dbReference>
<organism evidence="1 2">
    <name type="scientific">Aegilops tauschii subsp. strangulata</name>
    <name type="common">Goatgrass</name>
    <dbReference type="NCBI Taxonomy" id="200361"/>
    <lineage>
        <taxon>Eukaryota</taxon>
        <taxon>Viridiplantae</taxon>
        <taxon>Streptophyta</taxon>
        <taxon>Embryophyta</taxon>
        <taxon>Tracheophyta</taxon>
        <taxon>Spermatophyta</taxon>
        <taxon>Magnoliopsida</taxon>
        <taxon>Liliopsida</taxon>
        <taxon>Poales</taxon>
        <taxon>Poaceae</taxon>
        <taxon>BOP clade</taxon>
        <taxon>Pooideae</taxon>
        <taxon>Triticodae</taxon>
        <taxon>Triticeae</taxon>
        <taxon>Triticinae</taxon>
        <taxon>Aegilops</taxon>
    </lineage>
</organism>
<reference evidence="2" key="1">
    <citation type="journal article" date="2014" name="Science">
        <title>Ancient hybridizations among the ancestral genomes of bread wheat.</title>
        <authorList>
            <consortium name="International Wheat Genome Sequencing Consortium,"/>
            <person name="Marcussen T."/>
            <person name="Sandve S.R."/>
            <person name="Heier L."/>
            <person name="Spannagl M."/>
            <person name="Pfeifer M."/>
            <person name="Jakobsen K.S."/>
            <person name="Wulff B.B."/>
            <person name="Steuernagel B."/>
            <person name="Mayer K.F."/>
            <person name="Olsen O.A."/>
        </authorList>
    </citation>
    <scope>NUCLEOTIDE SEQUENCE [LARGE SCALE GENOMIC DNA]</scope>
    <source>
        <strain evidence="2">cv. AL8/78</strain>
    </source>
</reference>
<dbReference type="Gramene" id="AET5Gv20960800.7">
    <property type="protein sequence ID" value="AET5Gv20960800.7"/>
    <property type="gene ID" value="AET5Gv20960800"/>
</dbReference>
<reference evidence="2" key="2">
    <citation type="journal article" date="2017" name="Nat. Plants">
        <title>The Aegilops tauschii genome reveals multiple impacts of transposons.</title>
        <authorList>
            <person name="Zhao G."/>
            <person name="Zou C."/>
            <person name="Li K."/>
            <person name="Wang K."/>
            <person name="Li T."/>
            <person name="Gao L."/>
            <person name="Zhang X."/>
            <person name="Wang H."/>
            <person name="Yang Z."/>
            <person name="Liu X."/>
            <person name="Jiang W."/>
            <person name="Mao L."/>
            <person name="Kong X."/>
            <person name="Jiao Y."/>
            <person name="Jia J."/>
        </authorList>
    </citation>
    <scope>NUCLEOTIDE SEQUENCE [LARGE SCALE GENOMIC DNA]</scope>
    <source>
        <strain evidence="2">cv. AL8/78</strain>
    </source>
</reference>
<dbReference type="EnsemblPlants" id="AET5Gv20960800.7">
    <property type="protein sequence ID" value="AET5Gv20960800.7"/>
    <property type="gene ID" value="AET5Gv20960800"/>
</dbReference>
<reference evidence="1" key="3">
    <citation type="journal article" date="2017" name="Nature">
        <title>Genome sequence of the progenitor of the wheat D genome Aegilops tauschii.</title>
        <authorList>
            <person name="Luo M.C."/>
            <person name="Gu Y.Q."/>
            <person name="Puiu D."/>
            <person name="Wang H."/>
            <person name="Twardziok S.O."/>
            <person name="Deal K.R."/>
            <person name="Huo N."/>
            <person name="Zhu T."/>
            <person name="Wang L."/>
            <person name="Wang Y."/>
            <person name="McGuire P.E."/>
            <person name="Liu S."/>
            <person name="Long H."/>
            <person name="Ramasamy R.K."/>
            <person name="Rodriguez J.C."/>
            <person name="Van S.L."/>
            <person name="Yuan L."/>
            <person name="Wang Z."/>
            <person name="Xia Z."/>
            <person name="Xiao L."/>
            <person name="Anderson O.D."/>
            <person name="Ouyang S."/>
            <person name="Liang Y."/>
            <person name="Zimin A.V."/>
            <person name="Pertea G."/>
            <person name="Qi P."/>
            <person name="Bennetzen J.L."/>
            <person name="Dai X."/>
            <person name="Dawson M.W."/>
            <person name="Muller H.G."/>
            <person name="Kugler K."/>
            <person name="Rivarola-Duarte L."/>
            <person name="Spannagl M."/>
            <person name="Mayer K.F.X."/>
            <person name="Lu F.H."/>
            <person name="Bevan M.W."/>
            <person name="Leroy P."/>
            <person name="Li P."/>
            <person name="You F.M."/>
            <person name="Sun Q."/>
            <person name="Liu Z."/>
            <person name="Lyons E."/>
            <person name="Wicker T."/>
            <person name="Salzberg S.L."/>
            <person name="Devos K.M."/>
            <person name="Dvorak J."/>
        </authorList>
    </citation>
    <scope>NUCLEOTIDE SEQUENCE [LARGE SCALE GENOMIC DNA]</scope>
    <source>
        <strain evidence="1">cv. AL8/78</strain>
    </source>
</reference>
<evidence type="ECO:0000313" key="1">
    <source>
        <dbReference type="EnsemblPlants" id="AET5Gv20960800.6"/>
    </source>
</evidence>
<dbReference type="EnsemblPlants" id="AET5Gv20960800.4">
    <property type="protein sequence ID" value="AET5Gv20960800.4"/>
    <property type="gene ID" value="AET5Gv20960800"/>
</dbReference>
<dbReference type="Gramene" id="AET5Gv20960800.6">
    <property type="protein sequence ID" value="AET5Gv20960800.6"/>
    <property type="gene ID" value="AET5Gv20960800"/>
</dbReference>
<proteinExistence type="predicted"/>
<dbReference type="AlphaFoldDB" id="A0A453LYK9"/>
<dbReference type="STRING" id="200361.A0A453LYK9"/>
<dbReference type="EnsemblPlants" id="AET5Gv20960800.31">
    <property type="protein sequence ID" value="AET5Gv20960800.31"/>
    <property type="gene ID" value="AET5Gv20960800"/>
</dbReference>
<reference evidence="1" key="4">
    <citation type="submission" date="2019-03" db="UniProtKB">
        <authorList>
            <consortium name="EnsemblPlants"/>
        </authorList>
    </citation>
    <scope>IDENTIFICATION</scope>
</reference>
<protein>
    <submittedName>
        <fullName evidence="1">Uncharacterized protein</fullName>
    </submittedName>
</protein>
<dbReference type="Gramene" id="AET5Gv20960800.31">
    <property type="protein sequence ID" value="AET5Gv20960800.31"/>
    <property type="gene ID" value="AET5Gv20960800"/>
</dbReference>